<dbReference type="GO" id="GO:0030145">
    <property type="term" value="F:manganese ion binding"/>
    <property type="evidence" value="ECO:0007669"/>
    <property type="project" value="TreeGrafter"/>
</dbReference>
<feature type="binding site" evidence="9">
    <location>
        <position position="150"/>
    </location>
    <ligand>
        <name>Mn(2+)</name>
        <dbReference type="ChEBI" id="CHEBI:29035"/>
    </ligand>
</feature>
<sequence>MKNLVVLGSTGSIGVNTLNIVAAHPERYRVVALTGGNNIERLEEQIRAFRPQLVAVISQSQAALLRMRLGADSPEILHGVEGLIACASHGEAQMVVSAIVGAAGLIPTMAAIEAGHDIALANKETLVTAGPLVMARAAARGVRLVPVDSEHSAIFQSLVGHRKGDVRRLILTASGGPFRERSLAELAQVTPADALHHPNWSMGRKITIDSATMMNKGLEVIEARWLFDLPAERIDVHVHPQSIVHSMVEYIDGSVIAQMGIPDMRTPIAYALSYPERFALEIPQLDLCRIGRLTFEQPDLQKFPCLKLAYDALREGGTAPTILNAANEVAVESFLRGDITFLNIGRVIAAVLEAPCDHRLEHVDDVLRADRRARTRALKIIEAIA</sequence>
<dbReference type="SUPFAM" id="SSF51735">
    <property type="entry name" value="NAD(P)-binding Rossmann-fold domains"/>
    <property type="match status" value="1"/>
</dbReference>
<dbReference type="NCBIfam" id="TIGR00243">
    <property type="entry name" value="Dxr"/>
    <property type="match status" value="1"/>
</dbReference>
<evidence type="ECO:0000313" key="13">
    <source>
        <dbReference type="EMBL" id="KIH76595.1"/>
    </source>
</evidence>
<dbReference type="Proteomes" id="UP000035068">
    <property type="component" value="Unassembled WGS sequence"/>
</dbReference>
<dbReference type="Gene3D" id="3.40.50.720">
    <property type="entry name" value="NAD(P)-binding Rossmann-like Domain"/>
    <property type="match status" value="1"/>
</dbReference>
<feature type="domain" description="1-deoxy-D-xylulose 5-phosphate reductoisomerase C-terminal" evidence="11">
    <location>
        <begin position="144"/>
        <end position="227"/>
    </location>
</feature>
<reference evidence="13 14" key="1">
    <citation type="submission" date="2014-12" db="EMBL/GenBank/DDBJ databases">
        <title>Genomes of Geoalkalibacter ferrihydriticus and Geoalkalibacter subterraneus, two haloalkaliphilic metal-reducing members of the Geobacteraceae.</title>
        <authorList>
            <person name="Badalamenti J.P."/>
            <person name="Torres C.I."/>
            <person name="Krajmalnik-Brown R."/>
            <person name="Bond D.R."/>
        </authorList>
    </citation>
    <scope>NUCLEOTIDE SEQUENCE [LARGE SCALE GENOMIC DNA]</scope>
    <source>
        <strain evidence="13 14">DSM 17813</strain>
    </source>
</reference>
<evidence type="ECO:0000256" key="8">
    <source>
        <dbReference type="ARBA" id="ARBA00048543"/>
    </source>
</evidence>
<dbReference type="NCBIfam" id="NF009114">
    <property type="entry name" value="PRK12464.1"/>
    <property type="match status" value="1"/>
</dbReference>
<keyword evidence="13" id="KW-0413">Isomerase</keyword>
<dbReference type="InterPro" id="IPR026877">
    <property type="entry name" value="DXPR_C"/>
</dbReference>
<evidence type="ECO:0000259" key="12">
    <source>
        <dbReference type="Pfam" id="PF13288"/>
    </source>
</evidence>
<dbReference type="InterPro" id="IPR013512">
    <property type="entry name" value="DXP_reductoisomerase_N"/>
</dbReference>
<keyword evidence="4 9" id="KW-0521">NADP</keyword>
<dbReference type="GO" id="GO:0051484">
    <property type="term" value="P:isopentenyl diphosphate biosynthetic process, methylerythritol 4-phosphate pathway involved in terpenoid biosynthetic process"/>
    <property type="evidence" value="ECO:0007669"/>
    <property type="project" value="UniProtKB-ARBA"/>
</dbReference>
<feature type="binding site" evidence="9">
    <location>
        <position position="10"/>
    </location>
    <ligand>
        <name>NADPH</name>
        <dbReference type="ChEBI" id="CHEBI:57783"/>
    </ligand>
</feature>
<gene>
    <name evidence="9" type="primary">dxr</name>
    <name evidence="13" type="ORF">GFER_10555</name>
</gene>
<dbReference type="EMBL" id="JWJD01000003">
    <property type="protein sequence ID" value="KIH76595.1"/>
    <property type="molecule type" value="Genomic_DNA"/>
</dbReference>
<feature type="domain" description="1-deoxy-D-xylulose 5-phosphate reductoisomerase N-terminal" evidence="10">
    <location>
        <begin position="4"/>
        <end position="130"/>
    </location>
</feature>
<proteinExistence type="inferred from homology"/>
<dbReference type="EC" id="1.1.1.267" evidence="9"/>
<feature type="binding site" evidence="9">
    <location>
        <position position="36"/>
    </location>
    <ligand>
        <name>NADPH</name>
        <dbReference type="ChEBI" id="CHEBI:57783"/>
    </ligand>
</feature>
<keyword evidence="14" id="KW-1185">Reference proteome</keyword>
<comment type="pathway">
    <text evidence="1 9">Isoprenoid biosynthesis; isopentenyl diphosphate biosynthesis via DXP pathway; isopentenyl diphosphate from 1-deoxy-D-xylulose 5-phosphate: step 1/6.</text>
</comment>
<feature type="binding site" evidence="9">
    <location>
        <position position="13"/>
    </location>
    <ligand>
        <name>NADPH</name>
        <dbReference type="ChEBI" id="CHEBI:57783"/>
    </ligand>
</feature>
<dbReference type="FunFam" id="3.40.50.720:FF:000045">
    <property type="entry name" value="1-deoxy-D-xylulose 5-phosphate reductoisomerase"/>
    <property type="match status" value="1"/>
</dbReference>
<feature type="binding site" evidence="9">
    <location>
        <position position="148"/>
    </location>
    <ligand>
        <name>Mn(2+)</name>
        <dbReference type="ChEBI" id="CHEBI:29035"/>
    </ligand>
</feature>
<dbReference type="AlphaFoldDB" id="A0A0C2HNU5"/>
<feature type="binding site" evidence="9">
    <location>
        <position position="124"/>
    </location>
    <ligand>
        <name>NADPH</name>
        <dbReference type="ChEBI" id="CHEBI:57783"/>
    </ligand>
</feature>
<keyword evidence="7 9" id="KW-0414">Isoprene biosynthesis</keyword>
<protein>
    <recommendedName>
        <fullName evidence="9">1-deoxy-D-xylulose 5-phosphate reductoisomerase</fullName>
        <shortName evidence="9">DXP reductoisomerase</shortName>
        <ecNumber evidence="9">1.1.1.267</ecNumber>
    </recommendedName>
    <alternativeName>
        <fullName evidence="9">1-deoxyxylulose-5-phosphate reductoisomerase</fullName>
    </alternativeName>
    <alternativeName>
        <fullName evidence="9">2-C-methyl-D-erythritol 4-phosphate synthase</fullName>
    </alternativeName>
</protein>
<keyword evidence="3 9" id="KW-0479">Metal-binding</keyword>
<dbReference type="SUPFAM" id="SSF55347">
    <property type="entry name" value="Glyceraldehyde-3-phosphate dehydrogenase-like, C-terminal domain"/>
    <property type="match status" value="1"/>
</dbReference>
<dbReference type="GO" id="GO:0070402">
    <property type="term" value="F:NADPH binding"/>
    <property type="evidence" value="ECO:0007669"/>
    <property type="project" value="InterPro"/>
</dbReference>
<evidence type="ECO:0000256" key="9">
    <source>
        <dbReference type="HAMAP-Rule" id="MF_00183"/>
    </source>
</evidence>
<feature type="domain" description="DXP reductoisomerase C-terminal" evidence="12">
    <location>
        <begin position="259"/>
        <end position="375"/>
    </location>
</feature>
<dbReference type="InterPro" id="IPR003821">
    <property type="entry name" value="DXP_reductoisomerase"/>
</dbReference>
<keyword evidence="6 9" id="KW-0464">Manganese</keyword>
<evidence type="ECO:0000256" key="4">
    <source>
        <dbReference type="ARBA" id="ARBA00022857"/>
    </source>
</evidence>
<feature type="binding site" evidence="9">
    <location>
        <position position="216"/>
    </location>
    <ligand>
        <name>1-deoxy-D-xylulose 5-phosphate</name>
        <dbReference type="ChEBI" id="CHEBI:57792"/>
    </ligand>
</feature>
<feature type="binding site" evidence="9">
    <location>
        <position position="215"/>
    </location>
    <ligand>
        <name>1-deoxy-D-xylulose 5-phosphate</name>
        <dbReference type="ChEBI" id="CHEBI:57792"/>
    </ligand>
</feature>
<feature type="binding site" evidence="9">
    <location>
        <position position="122"/>
    </location>
    <ligand>
        <name>NADPH</name>
        <dbReference type="ChEBI" id="CHEBI:57783"/>
    </ligand>
</feature>
<dbReference type="PIRSF" id="PIRSF006205">
    <property type="entry name" value="Dxp_reductismrs"/>
    <property type="match status" value="1"/>
</dbReference>
<feature type="binding site" evidence="9">
    <location>
        <position position="123"/>
    </location>
    <ligand>
        <name>1-deoxy-D-xylulose 5-phosphate</name>
        <dbReference type="ChEBI" id="CHEBI:57792"/>
    </ligand>
</feature>
<feature type="binding site" evidence="9">
    <location>
        <position position="174"/>
    </location>
    <ligand>
        <name>1-deoxy-D-xylulose 5-phosphate</name>
        <dbReference type="ChEBI" id="CHEBI:57792"/>
    </ligand>
</feature>
<dbReference type="PANTHER" id="PTHR30525:SF0">
    <property type="entry name" value="1-DEOXY-D-XYLULOSE 5-PHOSPHATE REDUCTOISOMERASE, CHLOROPLASTIC"/>
    <property type="match status" value="1"/>
</dbReference>
<dbReference type="Pfam" id="PF13288">
    <property type="entry name" value="DXPR_C"/>
    <property type="match status" value="1"/>
</dbReference>
<evidence type="ECO:0000256" key="6">
    <source>
        <dbReference type="ARBA" id="ARBA00023211"/>
    </source>
</evidence>
<dbReference type="GO" id="GO:0016853">
    <property type="term" value="F:isomerase activity"/>
    <property type="evidence" value="ECO:0007669"/>
    <property type="project" value="UniProtKB-KW"/>
</dbReference>
<comment type="similarity">
    <text evidence="2 9">Belongs to the DXR family.</text>
</comment>
<evidence type="ECO:0000256" key="1">
    <source>
        <dbReference type="ARBA" id="ARBA00005094"/>
    </source>
</evidence>
<dbReference type="GO" id="GO:0030604">
    <property type="term" value="F:1-deoxy-D-xylulose-5-phosphate reductoisomerase activity"/>
    <property type="evidence" value="ECO:0007669"/>
    <property type="project" value="UniProtKB-UniRule"/>
</dbReference>
<feature type="binding site" evidence="9">
    <location>
        <position position="219"/>
    </location>
    <ligand>
        <name>1-deoxy-D-xylulose 5-phosphate</name>
        <dbReference type="ChEBI" id="CHEBI:57792"/>
    </ligand>
</feature>
<comment type="caution">
    <text evidence="9">Lacks conserved residue(s) required for the propagation of feature annotation.</text>
</comment>
<evidence type="ECO:0000259" key="11">
    <source>
        <dbReference type="Pfam" id="PF08436"/>
    </source>
</evidence>
<feature type="binding site" evidence="9">
    <location>
        <position position="12"/>
    </location>
    <ligand>
        <name>NADPH</name>
        <dbReference type="ChEBI" id="CHEBI:57783"/>
    </ligand>
</feature>
<name>A0A0C2HNU5_9BACT</name>
<dbReference type="InterPro" id="IPR036169">
    <property type="entry name" value="DXPR_C_sf"/>
</dbReference>
<dbReference type="Pfam" id="PF08436">
    <property type="entry name" value="DXP_redisom_C"/>
    <property type="match status" value="1"/>
</dbReference>
<evidence type="ECO:0000256" key="7">
    <source>
        <dbReference type="ARBA" id="ARBA00023229"/>
    </source>
</evidence>
<comment type="cofactor">
    <cofactor evidence="9">
        <name>Mg(2+)</name>
        <dbReference type="ChEBI" id="CHEBI:18420"/>
    </cofactor>
    <cofactor evidence="9">
        <name>Mn(2+)</name>
        <dbReference type="ChEBI" id="CHEBI:29035"/>
    </cofactor>
</comment>
<dbReference type="InterPro" id="IPR013644">
    <property type="entry name" value="DXP_reductoisomerase_C"/>
</dbReference>
<feature type="binding site" evidence="9">
    <location>
        <position position="38"/>
    </location>
    <ligand>
        <name>NADPH</name>
        <dbReference type="ChEBI" id="CHEBI:57783"/>
    </ligand>
</feature>
<accession>A0A0C2HNU5</accession>
<evidence type="ECO:0000313" key="14">
    <source>
        <dbReference type="Proteomes" id="UP000035068"/>
    </source>
</evidence>
<evidence type="ECO:0000256" key="5">
    <source>
        <dbReference type="ARBA" id="ARBA00023002"/>
    </source>
</evidence>
<evidence type="ECO:0000256" key="2">
    <source>
        <dbReference type="ARBA" id="ARBA00006825"/>
    </source>
</evidence>
<comment type="function">
    <text evidence="9">Catalyzes the NADPH-dependent rearrangement and reduction of 1-deoxy-D-xylulose-5-phosphate (DXP) to 2-C-methyl-D-erythritol 4-phosphate (MEP).</text>
</comment>
<dbReference type="InterPro" id="IPR036291">
    <property type="entry name" value="NAD(P)-bd_dom_sf"/>
</dbReference>
<dbReference type="Gene3D" id="1.10.1740.10">
    <property type="match status" value="1"/>
</dbReference>
<dbReference type="PANTHER" id="PTHR30525">
    <property type="entry name" value="1-DEOXY-D-XYLULOSE 5-PHOSPHATE REDUCTOISOMERASE"/>
    <property type="match status" value="1"/>
</dbReference>
<feature type="binding site" evidence="9">
    <location>
        <position position="219"/>
    </location>
    <ligand>
        <name>Mn(2+)</name>
        <dbReference type="ChEBI" id="CHEBI:29035"/>
    </ligand>
</feature>
<keyword evidence="9" id="KW-0460">Magnesium</keyword>
<dbReference type="UniPathway" id="UPA00056">
    <property type="reaction ID" value="UER00092"/>
</dbReference>
<dbReference type="RefSeq" id="WP_040099276.1">
    <property type="nucleotide sequence ID" value="NZ_JWJD01000003.1"/>
</dbReference>
<dbReference type="HAMAP" id="MF_00183">
    <property type="entry name" value="DXP_reductoisom"/>
    <property type="match status" value="1"/>
</dbReference>
<feature type="binding site" evidence="9">
    <location>
        <position position="210"/>
    </location>
    <ligand>
        <name>1-deoxy-D-xylulose 5-phosphate</name>
        <dbReference type="ChEBI" id="CHEBI:57792"/>
    </ligand>
</feature>
<evidence type="ECO:0000259" key="10">
    <source>
        <dbReference type="Pfam" id="PF02670"/>
    </source>
</evidence>
<feature type="binding site" evidence="9">
    <location>
        <position position="197"/>
    </location>
    <ligand>
        <name>1-deoxy-D-xylulose 5-phosphate</name>
        <dbReference type="ChEBI" id="CHEBI:57792"/>
    </ligand>
</feature>
<feature type="binding site" evidence="9">
    <location>
        <position position="203"/>
    </location>
    <ligand>
        <name>NADPH</name>
        <dbReference type="ChEBI" id="CHEBI:57783"/>
    </ligand>
</feature>
<keyword evidence="5 9" id="KW-0560">Oxidoreductase</keyword>
<comment type="caution">
    <text evidence="13">The sequence shown here is derived from an EMBL/GenBank/DDBJ whole genome shotgun (WGS) entry which is preliminary data.</text>
</comment>
<evidence type="ECO:0000256" key="3">
    <source>
        <dbReference type="ARBA" id="ARBA00022723"/>
    </source>
</evidence>
<dbReference type="SUPFAM" id="SSF69055">
    <property type="entry name" value="1-deoxy-D-xylulose-5-phosphate reductoisomerase, C-terminal domain"/>
    <property type="match status" value="1"/>
</dbReference>
<organism evidence="13 14">
    <name type="scientific">Geoalkalibacter ferrihydriticus DSM 17813</name>
    <dbReference type="NCBI Taxonomy" id="1121915"/>
    <lineage>
        <taxon>Bacteria</taxon>
        <taxon>Pseudomonadati</taxon>
        <taxon>Thermodesulfobacteriota</taxon>
        <taxon>Desulfuromonadia</taxon>
        <taxon>Desulfuromonadales</taxon>
        <taxon>Geoalkalibacteraceae</taxon>
        <taxon>Geoalkalibacter</taxon>
    </lineage>
</organism>
<feature type="binding site" evidence="9">
    <location>
        <position position="11"/>
    </location>
    <ligand>
        <name>NADPH</name>
        <dbReference type="ChEBI" id="CHEBI:57783"/>
    </ligand>
</feature>
<feature type="binding site" evidence="9">
    <location>
        <position position="149"/>
    </location>
    <ligand>
        <name>1-deoxy-D-xylulose 5-phosphate</name>
        <dbReference type="ChEBI" id="CHEBI:57792"/>
    </ligand>
</feature>
<dbReference type="Pfam" id="PF02670">
    <property type="entry name" value="DXP_reductoisom"/>
    <property type="match status" value="1"/>
</dbReference>
<feature type="binding site" evidence="9">
    <location>
        <position position="150"/>
    </location>
    <ligand>
        <name>1-deoxy-D-xylulose 5-phosphate</name>
        <dbReference type="ChEBI" id="CHEBI:57792"/>
    </ligand>
</feature>
<comment type="catalytic activity">
    <reaction evidence="8">
        <text>2-C-methyl-D-erythritol 4-phosphate + NADP(+) = 1-deoxy-D-xylulose 5-phosphate + NADPH + H(+)</text>
        <dbReference type="Rhea" id="RHEA:13717"/>
        <dbReference type="ChEBI" id="CHEBI:15378"/>
        <dbReference type="ChEBI" id="CHEBI:57783"/>
        <dbReference type="ChEBI" id="CHEBI:57792"/>
        <dbReference type="ChEBI" id="CHEBI:58262"/>
        <dbReference type="ChEBI" id="CHEBI:58349"/>
        <dbReference type="EC" id="1.1.1.267"/>
    </reaction>
    <physiologicalReaction direction="right-to-left" evidence="8">
        <dbReference type="Rhea" id="RHEA:13719"/>
    </physiologicalReaction>
</comment>